<dbReference type="PANTHER" id="PTHR33065:SF72">
    <property type="entry name" value="DUF6598 DOMAIN-CONTAINING PROTEIN"/>
    <property type="match status" value="1"/>
</dbReference>
<sequence length="425" mass="46249">MGTGGAQEVTSSMALRSGMTLCDDNPLEEKGRGMGSGGAQAVSSSMTLRRRSRDDPNEEKRSGVERGGAQAVVSSTAPRSIVALGADGRPLDGVVRAELLWKLKHGDGSIYRSDGYWAKVYRLYDTSETCLEPMMMTVPYDSCMPNWRVCGRHSYCAMMQIFSLKLANTSYVGDPVELYGYVAVRDLLNPMRNYVFNRTRDDPFIVGHDGLIQMSGPKRGIRMEATVLIEFDLKIKTGGEECGDLELIDGVAQFSDRGTGHARVITRRLDGDCGSVDITFALLEQASEATIQVGISEIEKGSCLSLCLAGSYTSPSYVSHGKIQLFDGVITAEASELSRAVVAVARDSKLVVKLKLSQKGGLDIHRCTIFPVEKHGSQSFIFNLGVATVEVMVTWSTMDIPQSLLGPNCFAHEFMASEGVEYVDE</sequence>
<feature type="domain" description="DUF6598" evidence="2">
    <location>
        <begin position="158"/>
        <end position="393"/>
    </location>
</feature>
<feature type="compositionally biased region" description="Basic and acidic residues" evidence="1">
    <location>
        <begin position="52"/>
        <end position="64"/>
    </location>
</feature>
<dbReference type="Gramene" id="TRITD3Bv1G221280.4">
    <property type="protein sequence ID" value="TRITD3Bv1G221280.4"/>
    <property type="gene ID" value="TRITD3Bv1G221280"/>
</dbReference>
<dbReference type="EMBL" id="LT934116">
    <property type="protein sequence ID" value="VAH82853.1"/>
    <property type="molecule type" value="Genomic_DNA"/>
</dbReference>
<name>A0A9R1S6G5_TRITD</name>
<reference evidence="3 4" key="1">
    <citation type="submission" date="2017-09" db="EMBL/GenBank/DDBJ databases">
        <authorList>
            <consortium name="International Durum Wheat Genome Sequencing Consortium (IDWGSC)"/>
            <person name="Milanesi L."/>
        </authorList>
    </citation>
    <scope>NUCLEOTIDE SEQUENCE [LARGE SCALE GENOMIC DNA]</scope>
    <source>
        <strain evidence="4">cv. Svevo</strain>
    </source>
</reference>
<organism evidence="3 4">
    <name type="scientific">Triticum turgidum subsp. durum</name>
    <name type="common">Durum wheat</name>
    <name type="synonym">Triticum durum</name>
    <dbReference type="NCBI Taxonomy" id="4567"/>
    <lineage>
        <taxon>Eukaryota</taxon>
        <taxon>Viridiplantae</taxon>
        <taxon>Streptophyta</taxon>
        <taxon>Embryophyta</taxon>
        <taxon>Tracheophyta</taxon>
        <taxon>Spermatophyta</taxon>
        <taxon>Magnoliopsida</taxon>
        <taxon>Liliopsida</taxon>
        <taxon>Poales</taxon>
        <taxon>Poaceae</taxon>
        <taxon>BOP clade</taxon>
        <taxon>Pooideae</taxon>
        <taxon>Triticodae</taxon>
        <taxon>Triticeae</taxon>
        <taxon>Triticinae</taxon>
        <taxon>Triticum</taxon>
    </lineage>
</organism>
<gene>
    <name evidence="3" type="ORF">TRITD_3Bv1G221280</name>
</gene>
<evidence type="ECO:0000313" key="3">
    <source>
        <dbReference type="EMBL" id="VAH82853.1"/>
    </source>
</evidence>
<dbReference type="Proteomes" id="UP000324705">
    <property type="component" value="Chromosome 3B"/>
</dbReference>
<dbReference type="AlphaFoldDB" id="A0A9R1S6G5"/>
<evidence type="ECO:0000313" key="4">
    <source>
        <dbReference type="Proteomes" id="UP000324705"/>
    </source>
</evidence>
<evidence type="ECO:0000259" key="2">
    <source>
        <dbReference type="Pfam" id="PF20241"/>
    </source>
</evidence>
<accession>A0A9R1S6G5</accession>
<dbReference type="PANTHER" id="PTHR33065">
    <property type="entry name" value="OS07G0486400 PROTEIN"/>
    <property type="match status" value="1"/>
</dbReference>
<protein>
    <recommendedName>
        <fullName evidence="2">DUF6598 domain-containing protein</fullName>
    </recommendedName>
</protein>
<dbReference type="Pfam" id="PF20241">
    <property type="entry name" value="DUF6598"/>
    <property type="match status" value="1"/>
</dbReference>
<keyword evidence="4" id="KW-1185">Reference proteome</keyword>
<feature type="region of interest" description="Disordered" evidence="1">
    <location>
        <begin position="1"/>
        <end position="72"/>
    </location>
</feature>
<proteinExistence type="predicted"/>
<dbReference type="InterPro" id="IPR046533">
    <property type="entry name" value="DUF6598"/>
</dbReference>
<evidence type="ECO:0000256" key="1">
    <source>
        <dbReference type="SAM" id="MobiDB-lite"/>
    </source>
</evidence>